<evidence type="ECO:0000313" key="2">
    <source>
        <dbReference type="Proteomes" id="UP001501598"/>
    </source>
</evidence>
<dbReference type="Gene3D" id="3.10.450.50">
    <property type="match status" value="1"/>
</dbReference>
<dbReference type="InterPro" id="IPR032710">
    <property type="entry name" value="NTF2-like_dom_sf"/>
</dbReference>
<dbReference type="Proteomes" id="UP001501598">
    <property type="component" value="Unassembled WGS sequence"/>
</dbReference>
<gene>
    <name evidence="1" type="ORF">GCM10023175_05180</name>
</gene>
<proteinExistence type="predicted"/>
<dbReference type="EMBL" id="BAABGT010000009">
    <property type="protein sequence ID" value="GAA4537138.1"/>
    <property type="molecule type" value="Genomic_DNA"/>
</dbReference>
<keyword evidence="2" id="KW-1185">Reference proteome</keyword>
<sequence>MTTETESGTAVLADRFTAAIAAADMTTMRELYTPDAVIWHCTDGIELSVDELDGLLTAIGSVSTCAIEVTSRQPTAQGFVQTQVNSYTLADGGAVVLRCALLVRTRSGRIERVDEYLDGAALAPLLAALPTT</sequence>
<dbReference type="RefSeq" id="WP_345412257.1">
    <property type="nucleotide sequence ID" value="NZ_BAABGT010000009.1"/>
</dbReference>
<comment type="caution">
    <text evidence="1">The sequence shown here is derived from an EMBL/GenBank/DDBJ whole genome shotgun (WGS) entry which is preliminary data.</text>
</comment>
<accession>A0ABP8REV0</accession>
<dbReference type="SUPFAM" id="SSF54427">
    <property type="entry name" value="NTF2-like"/>
    <property type="match status" value="1"/>
</dbReference>
<evidence type="ECO:0000313" key="1">
    <source>
        <dbReference type="EMBL" id="GAA4537138.1"/>
    </source>
</evidence>
<organism evidence="1 2">
    <name type="scientific">Pseudonocardia xishanensis</name>
    <dbReference type="NCBI Taxonomy" id="630995"/>
    <lineage>
        <taxon>Bacteria</taxon>
        <taxon>Bacillati</taxon>
        <taxon>Actinomycetota</taxon>
        <taxon>Actinomycetes</taxon>
        <taxon>Pseudonocardiales</taxon>
        <taxon>Pseudonocardiaceae</taxon>
        <taxon>Pseudonocardia</taxon>
    </lineage>
</organism>
<protein>
    <submittedName>
        <fullName evidence="1">Nuclear transport factor 2 family protein</fullName>
    </submittedName>
</protein>
<name>A0ABP8REV0_9PSEU</name>
<reference evidence="2" key="1">
    <citation type="journal article" date="2019" name="Int. J. Syst. Evol. Microbiol.">
        <title>The Global Catalogue of Microorganisms (GCM) 10K type strain sequencing project: providing services to taxonomists for standard genome sequencing and annotation.</title>
        <authorList>
            <consortium name="The Broad Institute Genomics Platform"/>
            <consortium name="The Broad Institute Genome Sequencing Center for Infectious Disease"/>
            <person name="Wu L."/>
            <person name="Ma J."/>
        </authorList>
    </citation>
    <scope>NUCLEOTIDE SEQUENCE [LARGE SCALE GENOMIC DNA]</scope>
    <source>
        <strain evidence="2">JCM 17906</strain>
    </source>
</reference>